<evidence type="ECO:0000313" key="1">
    <source>
        <dbReference type="EMBL" id="MBC2594506.1"/>
    </source>
</evidence>
<name>A0A842HFU3_9BACT</name>
<dbReference type="EMBL" id="JACHVB010000025">
    <property type="protein sequence ID" value="MBC2594506.1"/>
    <property type="molecule type" value="Genomic_DNA"/>
</dbReference>
<organism evidence="1 2">
    <name type="scientific">Ruficoccus amylovorans</name>
    <dbReference type="NCBI Taxonomy" id="1804625"/>
    <lineage>
        <taxon>Bacteria</taxon>
        <taxon>Pseudomonadati</taxon>
        <taxon>Verrucomicrobiota</taxon>
        <taxon>Opitutia</taxon>
        <taxon>Puniceicoccales</taxon>
        <taxon>Cerasicoccaceae</taxon>
        <taxon>Ruficoccus</taxon>
    </lineage>
</organism>
<keyword evidence="2" id="KW-1185">Reference proteome</keyword>
<comment type="caution">
    <text evidence="1">The sequence shown here is derived from an EMBL/GenBank/DDBJ whole genome shotgun (WGS) entry which is preliminary data.</text>
</comment>
<protein>
    <submittedName>
        <fullName evidence="1">Uncharacterized protein</fullName>
    </submittedName>
</protein>
<dbReference type="RefSeq" id="WP_185675488.1">
    <property type="nucleotide sequence ID" value="NZ_JACHVB010000025.1"/>
</dbReference>
<gene>
    <name evidence="1" type="ORF">H5P28_09575</name>
</gene>
<dbReference type="Proteomes" id="UP000546464">
    <property type="component" value="Unassembled WGS sequence"/>
</dbReference>
<accession>A0A842HFU3</accession>
<evidence type="ECO:0000313" key="2">
    <source>
        <dbReference type="Proteomes" id="UP000546464"/>
    </source>
</evidence>
<proteinExistence type="predicted"/>
<dbReference type="AlphaFoldDB" id="A0A842HFU3"/>
<reference evidence="1 2" key="1">
    <citation type="submission" date="2020-07" db="EMBL/GenBank/DDBJ databases">
        <authorList>
            <person name="Feng X."/>
        </authorList>
    </citation>
    <scope>NUCLEOTIDE SEQUENCE [LARGE SCALE GENOMIC DNA]</scope>
    <source>
        <strain evidence="1 2">JCM31066</strain>
    </source>
</reference>
<sequence length="276" mass="28801">MSLLLGLSACKPTEDGSTANDLASGDSGTAEGATASPVSQYIYVAGEGGFSRALFRDEPAPKGAVPVVLAWVSGPEDEAEVLSLLGGATGVRIMSGAFGLNRGDQNVLSNNMLLPLSERMAGGEVVSPQKGTADMPVHVRKIGDKGGEAYLDLTLADPDISQWDRNLFWQAGSEIRIVDEVAVRLGKRSAFIFATLVKGAGGITVSEENVGTVVETAGYTLIFQADVPLNVYAVASEVGENRTGMEGSATIFVECVEPVAGLKLVTRILPKLSVEQ</sequence>